<sequence length="149" mass="15666">MSAADLYRENVLAHNREPRNHGALDAHTHAADGANPLCGDALRFELRVADGHIAALRFSGESCAITIAAASMLSERVTGLDAAAIAALRAQFDALLRGDPCDRDALGELAAFGELVRYPARRQCAQLPWATLTAALNGAASATTEKDSP</sequence>
<proteinExistence type="predicted"/>
<name>A0A9X3YPV2_9GAMM</name>
<accession>A0A9X3YPV2</accession>
<evidence type="ECO:0000313" key="3">
    <source>
        <dbReference type="Proteomes" id="UP001139971"/>
    </source>
</evidence>
<protein>
    <submittedName>
        <fullName evidence="2">SUF system NifU family Fe-S cluster assembly protein</fullName>
    </submittedName>
</protein>
<dbReference type="CDD" id="cd06664">
    <property type="entry name" value="IscU_like"/>
    <property type="match status" value="1"/>
</dbReference>
<organism evidence="2 3">
    <name type="scientific">Tahibacter soli</name>
    <dbReference type="NCBI Taxonomy" id="2983605"/>
    <lineage>
        <taxon>Bacteria</taxon>
        <taxon>Pseudomonadati</taxon>
        <taxon>Pseudomonadota</taxon>
        <taxon>Gammaproteobacteria</taxon>
        <taxon>Lysobacterales</taxon>
        <taxon>Rhodanobacteraceae</taxon>
        <taxon>Tahibacter</taxon>
    </lineage>
</organism>
<dbReference type="AlphaFoldDB" id="A0A9X3YPV2"/>
<dbReference type="Pfam" id="PF01592">
    <property type="entry name" value="NifU_N"/>
    <property type="match status" value="1"/>
</dbReference>
<evidence type="ECO:0000313" key="2">
    <source>
        <dbReference type="EMBL" id="MDC8015769.1"/>
    </source>
</evidence>
<comment type="caution">
    <text evidence="2">The sequence shown here is derived from an EMBL/GenBank/DDBJ whole genome shotgun (WGS) entry which is preliminary data.</text>
</comment>
<dbReference type="EMBL" id="JAOVZO020000020">
    <property type="protein sequence ID" value="MDC8015769.1"/>
    <property type="molecule type" value="Genomic_DNA"/>
</dbReference>
<gene>
    <name evidence="2" type="ORF">OD750_024845</name>
</gene>
<dbReference type="Gene3D" id="3.90.1010.10">
    <property type="match status" value="1"/>
</dbReference>
<dbReference type="PANTHER" id="PTHR10093">
    <property type="entry name" value="IRON-SULFUR CLUSTER ASSEMBLY ENZYME NIFU HOMOLOG"/>
    <property type="match status" value="1"/>
</dbReference>
<dbReference type="GO" id="GO:0016226">
    <property type="term" value="P:iron-sulfur cluster assembly"/>
    <property type="evidence" value="ECO:0007669"/>
    <property type="project" value="InterPro"/>
</dbReference>
<reference evidence="2" key="1">
    <citation type="submission" date="2023-02" db="EMBL/GenBank/DDBJ databases">
        <title>Tahibacter soli sp. nov. isolated from soil.</title>
        <authorList>
            <person name="Baek J.H."/>
            <person name="Lee J.K."/>
            <person name="Choi D.G."/>
            <person name="Jeon C.O."/>
        </authorList>
    </citation>
    <scope>NUCLEOTIDE SEQUENCE</scope>
    <source>
        <strain evidence="2">BL</strain>
    </source>
</reference>
<dbReference type="GO" id="GO:0005506">
    <property type="term" value="F:iron ion binding"/>
    <property type="evidence" value="ECO:0007669"/>
    <property type="project" value="InterPro"/>
</dbReference>
<dbReference type="NCBIfam" id="TIGR01994">
    <property type="entry name" value="SUF_scaf_2"/>
    <property type="match status" value="1"/>
</dbReference>
<keyword evidence="3" id="KW-1185">Reference proteome</keyword>
<dbReference type="Proteomes" id="UP001139971">
    <property type="component" value="Unassembled WGS sequence"/>
</dbReference>
<evidence type="ECO:0000259" key="1">
    <source>
        <dbReference type="Pfam" id="PF01592"/>
    </source>
</evidence>
<dbReference type="RefSeq" id="WP_263541316.1">
    <property type="nucleotide sequence ID" value="NZ_JAOVZO020000020.1"/>
</dbReference>
<dbReference type="GO" id="GO:0051536">
    <property type="term" value="F:iron-sulfur cluster binding"/>
    <property type="evidence" value="ECO:0007669"/>
    <property type="project" value="InterPro"/>
</dbReference>
<dbReference type="InterPro" id="IPR002871">
    <property type="entry name" value="NIF_FeS_clus_asmbl_NifU_N"/>
</dbReference>
<dbReference type="SUPFAM" id="SSF82649">
    <property type="entry name" value="SufE/NifU"/>
    <property type="match status" value="1"/>
</dbReference>
<feature type="domain" description="NIF system FeS cluster assembly NifU N-terminal" evidence="1">
    <location>
        <begin position="7"/>
        <end position="124"/>
    </location>
</feature>